<reference evidence="2 3" key="1">
    <citation type="submission" date="2020-01" db="EMBL/GenBank/DDBJ databases">
        <title>Genomes assembled from Gulf of Kutch pelagic sediment metagenomes.</title>
        <authorList>
            <person name="Chandrashekar M."/>
            <person name="Mahajan M.S."/>
            <person name="Dave K.J."/>
            <person name="Vatsa P."/>
            <person name="Nathani N.M."/>
        </authorList>
    </citation>
    <scope>NUCLEOTIDE SEQUENCE [LARGE SCALE GENOMIC DNA]</scope>
    <source>
        <strain evidence="2">KS3-K002</strain>
    </source>
</reference>
<evidence type="ECO:0000313" key="3">
    <source>
        <dbReference type="Proteomes" id="UP000702544"/>
    </source>
</evidence>
<evidence type="ECO:0000259" key="1">
    <source>
        <dbReference type="Pfam" id="PF01593"/>
    </source>
</evidence>
<dbReference type="Pfam" id="PF01593">
    <property type="entry name" value="Amino_oxidase"/>
    <property type="match status" value="1"/>
</dbReference>
<dbReference type="Gene3D" id="3.50.50.60">
    <property type="entry name" value="FAD/NAD(P)-binding domain"/>
    <property type="match status" value="1"/>
</dbReference>
<dbReference type="Gene3D" id="3.90.660.20">
    <property type="entry name" value="Protoporphyrinogen oxidase, mitochondrial, domain 2"/>
    <property type="match status" value="1"/>
</dbReference>
<feature type="domain" description="Amine oxidase" evidence="1">
    <location>
        <begin position="15"/>
        <end position="409"/>
    </location>
</feature>
<dbReference type="EMBL" id="JAACAK010000041">
    <property type="protein sequence ID" value="NIR74421.1"/>
    <property type="molecule type" value="Genomic_DNA"/>
</dbReference>
<dbReference type="PROSITE" id="PS51257">
    <property type="entry name" value="PROKAR_LIPOPROTEIN"/>
    <property type="match status" value="1"/>
</dbReference>
<proteinExistence type="predicted"/>
<dbReference type="InterPro" id="IPR002937">
    <property type="entry name" value="Amino_oxidase"/>
</dbReference>
<dbReference type="Proteomes" id="UP000702544">
    <property type="component" value="Unassembled WGS sequence"/>
</dbReference>
<comment type="caution">
    <text evidence="2">The sequence shown here is derived from an EMBL/GenBank/DDBJ whole genome shotgun (WGS) entry which is preliminary data.</text>
</comment>
<gene>
    <name evidence="2" type="ORF">GWO12_04835</name>
</gene>
<organism evidence="2 3">
    <name type="scientific">Candidatus Kutchimonas denitrificans</name>
    <dbReference type="NCBI Taxonomy" id="3056748"/>
    <lineage>
        <taxon>Bacteria</taxon>
        <taxon>Pseudomonadati</taxon>
        <taxon>Gemmatimonadota</taxon>
        <taxon>Gemmatimonadia</taxon>
        <taxon>Candidatus Palauibacterales</taxon>
        <taxon>Candidatus Palauibacteraceae</taxon>
        <taxon>Candidatus Kutchimonas</taxon>
    </lineage>
</organism>
<name>A0AAE4Z932_9BACT</name>
<accession>A0AAE4Z932</accession>
<sequence length="432" mass="46045">MRGSDLDVVVVGGGLAGLACAVHLQRNGLTVRLLEASDAVGGRVRTDAVDGFLLDRGFQVLLTAYPEAKRVLDYGSLDLRAFEPGARVRVDGAFHRVVDPWRRPGQLPATLAAPVGTLGDKLRMARLRHRLLRGASAGNRQGASTTLEALKGEGFTSSMIDRFFRPFFAGVFLENELATSSRFFEFVFRMFAVGDAALPARGMGAIAEQLAARLEPETVETQSAVARVEGGGVVTWTGRRVDARAVVVACDGAASATLLPRLEAPGARSVTCVYYAAEEPPFAEPVLILDGDRAGPVNNLCVPSQVAPGYAPPGAALVSASVIGLPPVGDPQLDVAVRAQLEGWFGSAVRRWQHLRTYRIAHALPVMSGRTNFRDPRVGRGIYVCGDHWEGPSLQSSLRSGRRAAEAVMEDLGAGGARGAAAMPRDRKDDLR</sequence>
<evidence type="ECO:0000313" key="2">
    <source>
        <dbReference type="EMBL" id="NIR74421.1"/>
    </source>
</evidence>
<dbReference type="PANTHER" id="PTHR42841">
    <property type="entry name" value="AMINE OXIDASE"/>
    <property type="match status" value="1"/>
</dbReference>
<dbReference type="GO" id="GO:0016491">
    <property type="term" value="F:oxidoreductase activity"/>
    <property type="evidence" value="ECO:0007669"/>
    <property type="project" value="InterPro"/>
</dbReference>
<dbReference type="InterPro" id="IPR036188">
    <property type="entry name" value="FAD/NAD-bd_sf"/>
</dbReference>
<dbReference type="Gene3D" id="1.10.3110.10">
    <property type="entry name" value="protoporphyrinogen ix oxidase, domain 3"/>
    <property type="match status" value="1"/>
</dbReference>
<dbReference type="SUPFAM" id="SSF51905">
    <property type="entry name" value="FAD/NAD(P)-binding domain"/>
    <property type="match status" value="1"/>
</dbReference>
<dbReference type="AlphaFoldDB" id="A0AAE4Z932"/>
<protein>
    <submittedName>
        <fullName evidence="2">FAD-dependent oxidoreductase</fullName>
    </submittedName>
</protein>